<accession>A0ACB8ULD4</accession>
<keyword evidence="2" id="KW-1185">Reference proteome</keyword>
<protein>
    <submittedName>
        <fullName evidence="1">Uncharacterized protein</fullName>
    </submittedName>
</protein>
<dbReference type="Proteomes" id="UP001055072">
    <property type="component" value="Unassembled WGS sequence"/>
</dbReference>
<evidence type="ECO:0000313" key="2">
    <source>
        <dbReference type="Proteomes" id="UP001055072"/>
    </source>
</evidence>
<gene>
    <name evidence="1" type="ORF">BDY19DRAFT_916882</name>
</gene>
<dbReference type="EMBL" id="MU274900">
    <property type="protein sequence ID" value="KAI0095232.1"/>
    <property type="molecule type" value="Genomic_DNA"/>
</dbReference>
<reference evidence="1" key="1">
    <citation type="journal article" date="2021" name="Environ. Microbiol.">
        <title>Gene family expansions and transcriptome signatures uncover fungal adaptations to wood decay.</title>
        <authorList>
            <person name="Hage H."/>
            <person name="Miyauchi S."/>
            <person name="Viragh M."/>
            <person name="Drula E."/>
            <person name="Min B."/>
            <person name="Chaduli D."/>
            <person name="Navarro D."/>
            <person name="Favel A."/>
            <person name="Norest M."/>
            <person name="Lesage-Meessen L."/>
            <person name="Balint B."/>
            <person name="Merenyi Z."/>
            <person name="de Eugenio L."/>
            <person name="Morin E."/>
            <person name="Martinez A.T."/>
            <person name="Baldrian P."/>
            <person name="Stursova M."/>
            <person name="Martinez M.J."/>
            <person name="Novotny C."/>
            <person name="Magnuson J.K."/>
            <person name="Spatafora J.W."/>
            <person name="Maurice S."/>
            <person name="Pangilinan J."/>
            <person name="Andreopoulos W."/>
            <person name="LaButti K."/>
            <person name="Hundley H."/>
            <person name="Na H."/>
            <person name="Kuo A."/>
            <person name="Barry K."/>
            <person name="Lipzen A."/>
            <person name="Henrissat B."/>
            <person name="Riley R."/>
            <person name="Ahrendt S."/>
            <person name="Nagy L.G."/>
            <person name="Grigoriev I.V."/>
            <person name="Martin F."/>
            <person name="Rosso M.N."/>
        </authorList>
    </citation>
    <scope>NUCLEOTIDE SEQUENCE</scope>
    <source>
        <strain evidence="1">CBS 384.51</strain>
    </source>
</reference>
<organism evidence="1 2">
    <name type="scientific">Irpex rosettiformis</name>
    <dbReference type="NCBI Taxonomy" id="378272"/>
    <lineage>
        <taxon>Eukaryota</taxon>
        <taxon>Fungi</taxon>
        <taxon>Dikarya</taxon>
        <taxon>Basidiomycota</taxon>
        <taxon>Agaricomycotina</taxon>
        <taxon>Agaricomycetes</taxon>
        <taxon>Polyporales</taxon>
        <taxon>Irpicaceae</taxon>
        <taxon>Irpex</taxon>
    </lineage>
</organism>
<proteinExistence type="predicted"/>
<name>A0ACB8ULD4_9APHY</name>
<evidence type="ECO:0000313" key="1">
    <source>
        <dbReference type="EMBL" id="KAI0095232.1"/>
    </source>
</evidence>
<sequence length="551" mass="62430">MDRRVIWGVRRKLDYVNWDGKYPQRCLDLCCGLGDWAIDCAKLWPDTTFVGFDISKEQINLDYLDPSVAGRIEWVHGNILDKLPFGDCEFDFVHMYSIGLCIPEDKVYTLYLVGRFHCPHFLTLTSTQEIARIMKPGGIVQEMDEDAIFPVLPRWFTSPLHAMGSTTTDDPPPSPMTTAEEPLLHDHALLERLFYSTFESRFISPRPSSVFPGYFSSVFTQVRSPPVLNFYMPPLAPLPPFNRENIPPATYFTKPARRLPVPQPPPNSPNPLKLSLDSQLTPVAFPTMRRPSHPLSPLSVPLPSSSANSPIYPLPRNDSMTSTTSSLPSTRSAYHSTSILTTIETITAATSSSSGSSITSASTGGSNTSLAGLNTGSVTFAGYGSGGETTHIGEAEEAYTMVKMENLLNNDHHSLYVHLYHAVRVVHACKERMWDELKEMVWRGDESLRKYGWEKEEDWTEGGTRKKFKKLWERFEYDTHERIAMWHPLVHYGWTYPRHGAMTESEILEREEIRRTILAARALAHAERDENEPRKPMRQIRLMVGVKPKDP</sequence>
<comment type="caution">
    <text evidence="1">The sequence shown here is derived from an EMBL/GenBank/DDBJ whole genome shotgun (WGS) entry which is preliminary data.</text>
</comment>